<comment type="caution">
    <text evidence="1">The sequence shown here is derived from an EMBL/GenBank/DDBJ whole genome shotgun (WGS) entry which is preliminary data.</text>
</comment>
<organism evidence="1 2">
    <name type="scientific">Cichorium intybus</name>
    <name type="common">Chicory</name>
    <dbReference type="NCBI Taxonomy" id="13427"/>
    <lineage>
        <taxon>Eukaryota</taxon>
        <taxon>Viridiplantae</taxon>
        <taxon>Streptophyta</taxon>
        <taxon>Embryophyta</taxon>
        <taxon>Tracheophyta</taxon>
        <taxon>Spermatophyta</taxon>
        <taxon>Magnoliopsida</taxon>
        <taxon>eudicotyledons</taxon>
        <taxon>Gunneridae</taxon>
        <taxon>Pentapetalae</taxon>
        <taxon>asterids</taxon>
        <taxon>campanulids</taxon>
        <taxon>Asterales</taxon>
        <taxon>Asteraceae</taxon>
        <taxon>Cichorioideae</taxon>
        <taxon>Cichorieae</taxon>
        <taxon>Cichoriinae</taxon>
        <taxon>Cichorium</taxon>
    </lineage>
</organism>
<proteinExistence type="predicted"/>
<gene>
    <name evidence="1" type="ORF">L2E82_12509</name>
</gene>
<evidence type="ECO:0000313" key="2">
    <source>
        <dbReference type="Proteomes" id="UP001055811"/>
    </source>
</evidence>
<dbReference type="Proteomes" id="UP001055811">
    <property type="component" value="Linkage Group LG02"/>
</dbReference>
<keyword evidence="2" id="KW-1185">Reference proteome</keyword>
<reference evidence="1 2" key="2">
    <citation type="journal article" date="2022" name="Mol. Ecol. Resour.">
        <title>The genomes of chicory, endive, great burdock and yacon provide insights into Asteraceae paleo-polyploidization history and plant inulin production.</title>
        <authorList>
            <person name="Fan W."/>
            <person name="Wang S."/>
            <person name="Wang H."/>
            <person name="Wang A."/>
            <person name="Jiang F."/>
            <person name="Liu H."/>
            <person name="Zhao H."/>
            <person name="Xu D."/>
            <person name="Zhang Y."/>
        </authorList>
    </citation>
    <scope>NUCLEOTIDE SEQUENCE [LARGE SCALE GENOMIC DNA]</scope>
    <source>
        <strain evidence="2">cv. Punajuju</strain>
        <tissue evidence="1">Leaves</tissue>
    </source>
</reference>
<evidence type="ECO:0000313" key="1">
    <source>
        <dbReference type="EMBL" id="KAI3782462.1"/>
    </source>
</evidence>
<dbReference type="EMBL" id="CM042010">
    <property type="protein sequence ID" value="KAI3782462.1"/>
    <property type="molecule type" value="Genomic_DNA"/>
</dbReference>
<sequence length="257" mass="29174">MILQLAFFFSILIDFYQFYTELIGKVLKEDAETGALTSSASFEDNTECLKVNDELMRRRLSFEPRKEISSKHGIYEGIAIGGDVYPVSTLSDHVLRFKNILQVNYALGALYYMCNASTKEDIFKTKVVDTIKRYASALDVSFSNLAESFLDKHVDKLRKDSLVNCAKTSMPSKLLATNDDFFANLIYTRKLSRLLICVCKTPNTTRPIESISNPKILLPLINHSISFFQFHIPLLIQRERHNRNRASSSGSFVAEAC</sequence>
<protein>
    <submittedName>
        <fullName evidence="1">Uncharacterized protein</fullName>
    </submittedName>
</protein>
<reference evidence="2" key="1">
    <citation type="journal article" date="2022" name="Mol. Ecol. Resour.">
        <title>The genomes of chicory, endive, great burdock and yacon provide insights into Asteraceae palaeo-polyploidization history and plant inulin production.</title>
        <authorList>
            <person name="Fan W."/>
            <person name="Wang S."/>
            <person name="Wang H."/>
            <person name="Wang A."/>
            <person name="Jiang F."/>
            <person name="Liu H."/>
            <person name="Zhao H."/>
            <person name="Xu D."/>
            <person name="Zhang Y."/>
        </authorList>
    </citation>
    <scope>NUCLEOTIDE SEQUENCE [LARGE SCALE GENOMIC DNA]</scope>
    <source>
        <strain evidence="2">cv. Punajuju</strain>
    </source>
</reference>
<name>A0ACB9GGE3_CICIN</name>
<accession>A0ACB9GGE3</accession>